<dbReference type="Proteomes" id="UP000058599">
    <property type="component" value="Chromosome"/>
</dbReference>
<sequence>MNLLKKAAVSLAATSMIAAPVVASAAPAAAAFDGARATSTAEGESELTGSGWIIGLLALAAIVVGIVIASDNNDDNPTSP</sequence>
<feature type="transmembrane region" description="Helical" evidence="1">
    <location>
        <begin position="49"/>
        <end position="69"/>
    </location>
</feature>
<proteinExistence type="predicted"/>
<reference evidence="3 4" key="1">
    <citation type="journal article" date="2016" name="BMC Genomics">
        <title>Genomic analysis of the nitrate-respiring Sphingopyxis granuli (formerly Sphingomonas macrogoltabida) strain TFA.</title>
        <authorList>
            <person name="Garcia-Romero I."/>
            <person name="Perez-Pulido A.J."/>
            <person name="Gonzalez-Flores Y.E."/>
            <person name="Reyes-Ramirez F."/>
            <person name="Santero E."/>
            <person name="Floriano B."/>
        </authorList>
    </citation>
    <scope>NUCLEOTIDE SEQUENCE [LARGE SCALE GENOMIC DNA]</scope>
    <source>
        <strain evidence="3 4">TFA</strain>
    </source>
</reference>
<keyword evidence="4" id="KW-1185">Reference proteome</keyword>
<dbReference type="EMBL" id="CP012199">
    <property type="protein sequence ID" value="AMG75121.1"/>
    <property type="molecule type" value="Genomic_DNA"/>
</dbReference>
<dbReference type="RefSeq" id="WP_076077951.1">
    <property type="nucleotide sequence ID" value="NZ_CP012199.1"/>
</dbReference>
<dbReference type="KEGG" id="sgi:SGRAN_2772"/>
<dbReference type="AlphaFoldDB" id="A0AA86GN68"/>
<keyword evidence="1" id="KW-0812">Transmembrane</keyword>
<evidence type="ECO:0000313" key="4">
    <source>
        <dbReference type="Proteomes" id="UP000058599"/>
    </source>
</evidence>
<keyword evidence="1" id="KW-0472">Membrane</keyword>
<keyword evidence="1" id="KW-1133">Transmembrane helix</keyword>
<gene>
    <name evidence="3" type="ORF">SGRAN_2772</name>
</gene>
<accession>A0AA86GN68</accession>
<evidence type="ECO:0000256" key="1">
    <source>
        <dbReference type="SAM" id="Phobius"/>
    </source>
</evidence>
<evidence type="ECO:0008006" key="5">
    <source>
        <dbReference type="Google" id="ProtNLM"/>
    </source>
</evidence>
<evidence type="ECO:0000313" key="3">
    <source>
        <dbReference type="EMBL" id="AMG75121.1"/>
    </source>
</evidence>
<protein>
    <recommendedName>
        <fullName evidence="5">Secreted protein</fullName>
    </recommendedName>
</protein>
<organism evidence="3 4">
    <name type="scientific">Sphingopyxis granuli</name>
    <dbReference type="NCBI Taxonomy" id="267128"/>
    <lineage>
        <taxon>Bacteria</taxon>
        <taxon>Pseudomonadati</taxon>
        <taxon>Pseudomonadota</taxon>
        <taxon>Alphaproteobacteria</taxon>
        <taxon>Sphingomonadales</taxon>
        <taxon>Sphingomonadaceae</taxon>
        <taxon>Sphingopyxis</taxon>
    </lineage>
</organism>
<name>A0AA86GN68_9SPHN</name>
<evidence type="ECO:0000256" key="2">
    <source>
        <dbReference type="SAM" id="SignalP"/>
    </source>
</evidence>
<feature type="chain" id="PRO_5041703797" description="Secreted protein" evidence="2">
    <location>
        <begin position="26"/>
        <end position="80"/>
    </location>
</feature>
<feature type="signal peptide" evidence="2">
    <location>
        <begin position="1"/>
        <end position="25"/>
    </location>
</feature>
<keyword evidence="2" id="KW-0732">Signal</keyword>